<gene>
    <name evidence="1" type="ORF">GLUCOINTEAF2_0204222</name>
</gene>
<protein>
    <submittedName>
        <fullName evidence="1">Uncharacterized protein</fullName>
    </submittedName>
</protein>
<reference evidence="1 2" key="1">
    <citation type="submission" date="2015-07" db="EMBL/GenBank/DDBJ databases">
        <title>Draft Genome Sequence of Komagataeibacter intermedius Strain AF2, Isolated from Kombucha Tea.</title>
        <authorList>
            <person name="Santos R.A."/>
            <person name="Berretta A.A."/>
            <person name="Barud H.S."/>
            <person name="Ribeiro S.J."/>
            <person name="Gonzalez-Garcia L.N."/>
            <person name="Zucchi T.D."/>
            <person name="Goldman G.H."/>
            <person name="Riano-Pachon D.M."/>
        </authorList>
    </citation>
    <scope>NUCLEOTIDE SEQUENCE [LARGE SCALE GENOMIC DNA]</scope>
    <source>
        <strain evidence="1 2">AF2</strain>
    </source>
</reference>
<proteinExistence type="predicted"/>
<dbReference type="AlphaFoldDB" id="A0A0N1N653"/>
<evidence type="ECO:0000313" key="1">
    <source>
        <dbReference type="EMBL" id="KPH87040.1"/>
    </source>
</evidence>
<dbReference type="Proteomes" id="UP000031553">
    <property type="component" value="Unassembled WGS sequence"/>
</dbReference>
<organism evidence="1 2">
    <name type="scientific">Komagataeibacter intermedius AF2</name>
    <dbReference type="NCBI Taxonomy" id="1458464"/>
    <lineage>
        <taxon>Bacteria</taxon>
        <taxon>Pseudomonadati</taxon>
        <taxon>Pseudomonadota</taxon>
        <taxon>Alphaproteobacteria</taxon>
        <taxon>Acetobacterales</taxon>
        <taxon>Acetobacteraceae</taxon>
        <taxon>Komagataeibacter</taxon>
    </lineage>
</organism>
<evidence type="ECO:0000313" key="2">
    <source>
        <dbReference type="Proteomes" id="UP000031553"/>
    </source>
</evidence>
<accession>A0A0N1N653</accession>
<comment type="caution">
    <text evidence="1">The sequence shown here is derived from an EMBL/GenBank/DDBJ whole genome shotgun (WGS) entry which is preliminary data.</text>
</comment>
<dbReference type="EMBL" id="JUFX02000167">
    <property type="protein sequence ID" value="KPH87040.1"/>
    <property type="molecule type" value="Genomic_DNA"/>
</dbReference>
<name>A0A0N1N653_9PROT</name>
<sequence>MQFFHDQPVQNGRILQPAAVVSLEQVAHDVATRYDIGLQPDETGTGIRSPDGLFRQHAADDIGFAIMALGHDLPDLFLPRVVVADGKGHQLLQAHPILLIDFKQAVGHGHQTQALLDNSSCHEERSGDFLLGHAFFQHVTKSSELIQRVQGYALDVLSQRIILGENGRSGFAHDAGHGCRLRQFLLLHQQFERAKAPSAGRDFVSAGLGPFAIKDRTDVQALQ</sequence>